<dbReference type="AlphaFoldDB" id="A0A816JZY0"/>
<dbReference type="Proteomes" id="UP001295469">
    <property type="component" value="Chromosome C02"/>
</dbReference>
<dbReference type="EMBL" id="HG994366">
    <property type="protein sequence ID" value="CAF1898107.1"/>
    <property type="molecule type" value="Genomic_DNA"/>
</dbReference>
<proteinExistence type="predicted"/>
<accession>A0A816JZY0</accession>
<sequence length="41" mass="4439">MGSKAVVSVYLIISLCAAIFVTRGVAQMQNPQAIQDFFHLA</sequence>
<keyword evidence="1" id="KW-0812">Transmembrane</keyword>
<reference evidence="2" key="1">
    <citation type="submission" date="2021-01" db="EMBL/GenBank/DDBJ databases">
        <authorList>
            <consortium name="Genoscope - CEA"/>
            <person name="William W."/>
        </authorList>
    </citation>
    <scope>NUCLEOTIDE SEQUENCE</scope>
</reference>
<keyword evidence="1" id="KW-0472">Membrane</keyword>
<evidence type="ECO:0000256" key="1">
    <source>
        <dbReference type="SAM" id="Phobius"/>
    </source>
</evidence>
<organism evidence="2">
    <name type="scientific">Brassica napus</name>
    <name type="common">Rape</name>
    <dbReference type="NCBI Taxonomy" id="3708"/>
    <lineage>
        <taxon>Eukaryota</taxon>
        <taxon>Viridiplantae</taxon>
        <taxon>Streptophyta</taxon>
        <taxon>Embryophyta</taxon>
        <taxon>Tracheophyta</taxon>
        <taxon>Spermatophyta</taxon>
        <taxon>Magnoliopsida</taxon>
        <taxon>eudicotyledons</taxon>
        <taxon>Gunneridae</taxon>
        <taxon>Pentapetalae</taxon>
        <taxon>rosids</taxon>
        <taxon>malvids</taxon>
        <taxon>Brassicales</taxon>
        <taxon>Brassicaceae</taxon>
        <taxon>Brassiceae</taxon>
        <taxon>Brassica</taxon>
    </lineage>
</organism>
<feature type="transmembrane region" description="Helical" evidence="1">
    <location>
        <begin position="6"/>
        <end position="26"/>
    </location>
</feature>
<gene>
    <name evidence="2" type="ORF">DARMORV10_C02P19060.1</name>
</gene>
<keyword evidence="1" id="KW-1133">Transmembrane helix</keyword>
<name>A0A816JZY0_BRANA</name>
<protein>
    <submittedName>
        <fullName evidence="2">(rape) hypothetical protein</fullName>
    </submittedName>
</protein>
<evidence type="ECO:0000313" key="2">
    <source>
        <dbReference type="EMBL" id="CAF1898107.1"/>
    </source>
</evidence>